<evidence type="ECO:0000256" key="1">
    <source>
        <dbReference type="SAM" id="Coils"/>
    </source>
</evidence>
<sequence>MSSFLTIYFPYIIIATMLFLISMGGYHLIIKPYKSVKHDTKSIQDILSKIQKHEETSIRFNEFNKWVQENSASDYLQNCFKPAWDNYYKKFMQLQQNGVAFTPDVYDFFVEDMFVNKFGKRKLVEIIPGIFLALGIIGTFVGIAAGVSGLDPKGDADTMKAGIGVLLSGMKVKFLSSIFGIIFSVVWQIVDKWVYYPMLIDSFMKIRQSMDETFPTQEESTVLYQMFKNQEKQITDFQGFLTEIMIPNMVSGFSEAINQSLAPHLEQTQTIMSDMVKSASTNQLEGMNTMIDHFVSSLSEITGEHMKGLGEALQTTIEWQKRVHTEMSELVQSMQESAKGQSLMVEKTTSLTEQIHGYTDKLTDYQAVFENTISQLNETTDKNSHLQTSISELLEKMTEERKAFDQYFTEHLETLKSNVELVVTQTEHHTNLHDKLETNLEKMNVLTESQQLLSETLAKQAELSQQSHQDFTTLLEQMNQHGDTYANLQQGLNETTEKNSHLQETIAQLLEKMVEEREVFHQHFDNHLGHLESNVDAIVSQTEQQVQMQTKLEVNLQQIQNLAETQQTLATTLANQAELAQESNSTLTALLEQIANHGSMFGELQEELKEALEATIKERQHLDQMMNDLYEGLTNQLQQMDQRSETLKQTWDSNKEAIVTANKHLSQSMNQFTDDMHRGLANTFTQFDEELAKSVQHLSKGVNAIQEGIIDLPEALDTLKQSVTVLNKYAQNMVKIGD</sequence>
<keyword evidence="2" id="KW-0812">Transmembrane</keyword>
<feature type="transmembrane region" description="Helical" evidence="2">
    <location>
        <begin position="170"/>
        <end position="190"/>
    </location>
</feature>
<comment type="caution">
    <text evidence="3">The sequence shown here is derived from an EMBL/GenBank/DDBJ whole genome shotgun (WGS) entry which is preliminary data.</text>
</comment>
<feature type="transmembrane region" description="Helical" evidence="2">
    <location>
        <begin position="6"/>
        <end position="29"/>
    </location>
</feature>
<feature type="coiled-coil region" evidence="1">
    <location>
        <begin position="605"/>
        <end position="650"/>
    </location>
</feature>
<organism evidence="3 4">
    <name type="scientific">Ectobacillus antri</name>
    <dbReference type="NCBI Taxonomy" id="2486280"/>
    <lineage>
        <taxon>Bacteria</taxon>
        <taxon>Bacillati</taxon>
        <taxon>Bacillota</taxon>
        <taxon>Bacilli</taxon>
        <taxon>Bacillales</taxon>
        <taxon>Bacillaceae</taxon>
        <taxon>Ectobacillus</taxon>
    </lineage>
</organism>
<protein>
    <recommendedName>
        <fullName evidence="5">MotA/TolQ/ExbB proton channel domain-containing protein</fullName>
    </recommendedName>
</protein>
<dbReference type="Proteomes" id="UP001218246">
    <property type="component" value="Unassembled WGS sequence"/>
</dbReference>
<evidence type="ECO:0000313" key="4">
    <source>
        <dbReference type="Proteomes" id="UP001218246"/>
    </source>
</evidence>
<dbReference type="RefSeq" id="WP_278018565.1">
    <property type="nucleotide sequence ID" value="NZ_JARRRY010000021.1"/>
</dbReference>
<evidence type="ECO:0000256" key="2">
    <source>
        <dbReference type="SAM" id="Phobius"/>
    </source>
</evidence>
<evidence type="ECO:0008006" key="5">
    <source>
        <dbReference type="Google" id="ProtNLM"/>
    </source>
</evidence>
<keyword evidence="4" id="KW-1185">Reference proteome</keyword>
<feature type="transmembrane region" description="Helical" evidence="2">
    <location>
        <begin position="126"/>
        <end position="150"/>
    </location>
</feature>
<keyword evidence="2" id="KW-1133">Transmembrane helix</keyword>
<proteinExistence type="predicted"/>
<feature type="coiled-coil region" evidence="1">
    <location>
        <begin position="485"/>
        <end position="519"/>
    </location>
</feature>
<dbReference type="EMBL" id="JARULN010000023">
    <property type="protein sequence ID" value="MDG5755281.1"/>
    <property type="molecule type" value="Genomic_DNA"/>
</dbReference>
<keyword evidence="1" id="KW-0175">Coiled coil</keyword>
<evidence type="ECO:0000313" key="3">
    <source>
        <dbReference type="EMBL" id="MDG5755281.1"/>
    </source>
</evidence>
<name>A0ABT6H7I0_9BACI</name>
<reference evidence="3 4" key="1">
    <citation type="submission" date="2023-04" db="EMBL/GenBank/DDBJ databases">
        <title>Ectobacillus antri isolated from activated sludge.</title>
        <authorList>
            <person name="Yan P."/>
            <person name="Liu X."/>
        </authorList>
    </citation>
    <scope>NUCLEOTIDE SEQUENCE [LARGE SCALE GENOMIC DNA]</scope>
    <source>
        <strain evidence="3 4">C18H</strain>
    </source>
</reference>
<accession>A0ABT6H7I0</accession>
<gene>
    <name evidence="3" type="ORF">P6P90_15290</name>
</gene>
<keyword evidence="2" id="KW-0472">Membrane</keyword>